<gene>
    <name evidence="1" type="ORF">CAEBREN_07619</name>
</gene>
<dbReference type="Proteomes" id="UP000008068">
    <property type="component" value="Unassembled WGS sequence"/>
</dbReference>
<evidence type="ECO:0000313" key="1">
    <source>
        <dbReference type="EMBL" id="EGT58529.1"/>
    </source>
</evidence>
<reference evidence="2" key="1">
    <citation type="submission" date="2011-07" db="EMBL/GenBank/DDBJ databases">
        <authorList>
            <consortium name="Caenorhabditis brenneri Sequencing and Analysis Consortium"/>
            <person name="Wilson R.K."/>
        </authorList>
    </citation>
    <scope>NUCLEOTIDE SEQUENCE [LARGE SCALE GENOMIC DNA]</scope>
    <source>
        <strain evidence="2">PB2801</strain>
    </source>
</reference>
<accession>G0PIY4</accession>
<dbReference type="HOGENOM" id="CLU_2656664_0_0_1"/>
<dbReference type="EMBL" id="GL380618">
    <property type="protein sequence ID" value="EGT58529.1"/>
    <property type="molecule type" value="Genomic_DNA"/>
</dbReference>
<keyword evidence="2" id="KW-1185">Reference proteome</keyword>
<organism evidence="2">
    <name type="scientific">Caenorhabditis brenneri</name>
    <name type="common">Nematode worm</name>
    <dbReference type="NCBI Taxonomy" id="135651"/>
    <lineage>
        <taxon>Eukaryota</taxon>
        <taxon>Metazoa</taxon>
        <taxon>Ecdysozoa</taxon>
        <taxon>Nematoda</taxon>
        <taxon>Chromadorea</taxon>
        <taxon>Rhabditida</taxon>
        <taxon>Rhabditina</taxon>
        <taxon>Rhabditomorpha</taxon>
        <taxon>Rhabditoidea</taxon>
        <taxon>Rhabditidae</taxon>
        <taxon>Peloderinae</taxon>
        <taxon>Caenorhabditis</taxon>
    </lineage>
</organism>
<evidence type="ECO:0000313" key="2">
    <source>
        <dbReference type="Proteomes" id="UP000008068"/>
    </source>
</evidence>
<dbReference type="AlphaFoldDB" id="G0PIY4"/>
<protein>
    <submittedName>
        <fullName evidence="1">Uncharacterized protein</fullName>
    </submittedName>
</protein>
<proteinExistence type="predicted"/>
<name>G0PIY4_CAEBE</name>
<sequence length="76" mass="8851">MTCLQKRVDFESNPEKYVPDGETWIVELAKCIFSVDQSGTPNYKRLQEILKNAETNFDPKQKRLHVSDNEGKECLF</sequence>
<dbReference type="InParanoid" id="G0PIY4"/>